<dbReference type="Pfam" id="PF03756">
    <property type="entry name" value="AfsA"/>
    <property type="match status" value="2"/>
</dbReference>
<organism evidence="3 5">
    <name type="scientific">Kitasatospora herbaricolor</name>
    <dbReference type="NCBI Taxonomy" id="68217"/>
    <lineage>
        <taxon>Bacteria</taxon>
        <taxon>Bacillati</taxon>
        <taxon>Actinomycetota</taxon>
        <taxon>Actinomycetes</taxon>
        <taxon>Kitasatosporales</taxon>
        <taxon>Streptomycetaceae</taxon>
        <taxon>Kitasatospora</taxon>
    </lineage>
</organism>
<proteinExistence type="predicted"/>
<feature type="region of interest" description="Disordered" evidence="1">
    <location>
        <begin position="267"/>
        <end position="337"/>
    </location>
</feature>
<evidence type="ECO:0000313" key="5">
    <source>
        <dbReference type="Proteomes" id="UP001432014"/>
    </source>
</evidence>
<protein>
    <recommendedName>
        <fullName evidence="2">A-factor biosynthesis hotdog domain-containing protein</fullName>
    </recommendedName>
</protein>
<dbReference type="RefSeq" id="WP_329492794.1">
    <property type="nucleotide sequence ID" value="NZ_CP108460.1"/>
</dbReference>
<feature type="domain" description="A-factor biosynthesis hotdog" evidence="2">
    <location>
        <begin position="213"/>
        <end position="266"/>
    </location>
</feature>
<evidence type="ECO:0000313" key="3">
    <source>
        <dbReference type="EMBL" id="WUS54180.1"/>
    </source>
</evidence>
<dbReference type="EMBL" id="CP108482">
    <property type="protein sequence ID" value="WUS61167.1"/>
    <property type="molecule type" value="Genomic_DNA"/>
</dbReference>
<dbReference type="InterPro" id="IPR005509">
    <property type="entry name" value="AfsA_hotdog_dom"/>
</dbReference>
<dbReference type="InterPro" id="IPR047757">
    <property type="entry name" value="AfsA-like"/>
</dbReference>
<dbReference type="NCBIfam" id="NF041195">
    <property type="entry name" value="ScbA_BarX_GamBu"/>
    <property type="match status" value="1"/>
</dbReference>
<gene>
    <name evidence="3" type="ORF">OG469_00865</name>
    <name evidence="4" type="ORF">OG469_40155</name>
</gene>
<keyword evidence="5" id="KW-1185">Reference proteome</keyword>
<accession>A0ABZ1W035</accession>
<feature type="domain" description="A-factor biosynthesis hotdog" evidence="2">
    <location>
        <begin position="41"/>
        <end position="173"/>
    </location>
</feature>
<feature type="compositionally biased region" description="Low complexity" evidence="1">
    <location>
        <begin position="283"/>
        <end position="337"/>
    </location>
</feature>
<evidence type="ECO:0000313" key="4">
    <source>
        <dbReference type="EMBL" id="WUS61167.1"/>
    </source>
</evidence>
<sequence>MLQSAVTVIPAQRRAGVVPAVSRAAGEVAGLSFQQSIPRELVHRASVAEVFLTDAVELGEGRFLVAAQWPRDHAMYHPDAAGLSDPMLFAETIRQALVFLAHRYHAVPLTHRFIGCDMDFEITDPQALRVGGAPASVVLEVRWGARSPQRHGMRVEVQLVVGGRRCGRGSLRVIAVDGKRYAMLRGRAAAAAAGGVRRPVVDRRAAWRMPAAAVGRLRAKDSVLVRVAGGWELALDLDHAILFDHPSDHVPLMAMLEGFRQLGHHLLTTPDGRTTPDAGTVSDPGAAADAGAVPDRGTAADTAAPSGAGAVSDGRTASDASAASDVRAVSDGGAAVDGRTGADADAGAVSGPGAAADAGAGVGRAAFDGGAAVDGRTGADAGTVSGPGADVDGTAVGGCNACGGGCGVGVVPVLLSLSTVCLAFGELDRPVRLVVREDCVGVRGVRRLSIDAVQGGTTLATSSSVWAVSGGVGHGVGEGCGVSASQMACTLVDIPERWRVGAV</sequence>
<evidence type="ECO:0000256" key="1">
    <source>
        <dbReference type="SAM" id="MobiDB-lite"/>
    </source>
</evidence>
<reference evidence="3 5" key="1">
    <citation type="submission" date="2022-10" db="EMBL/GenBank/DDBJ databases">
        <title>The complete genomes of actinobacterial strains from the NBC collection.</title>
        <authorList>
            <person name="Joergensen T.S."/>
            <person name="Alvarez Arevalo M."/>
            <person name="Sterndorff E.B."/>
            <person name="Faurdal D."/>
            <person name="Vuksanovic O."/>
            <person name="Mourched A.-S."/>
            <person name="Charusanti P."/>
            <person name="Shaw S."/>
            <person name="Blin K."/>
            <person name="Weber T."/>
        </authorList>
    </citation>
    <scope>NUCLEOTIDE SEQUENCE [LARGE SCALE GENOMIC DNA]</scope>
    <source>
        <strain evidence="3 5">NBC_01247</strain>
    </source>
</reference>
<evidence type="ECO:0000259" key="2">
    <source>
        <dbReference type="Pfam" id="PF03756"/>
    </source>
</evidence>
<dbReference type="EMBL" id="CP108482">
    <property type="protein sequence ID" value="WUS54180.1"/>
    <property type="molecule type" value="Genomic_DNA"/>
</dbReference>
<name>A0ABZ1W035_9ACTN</name>
<dbReference type="Proteomes" id="UP001432014">
    <property type="component" value="Chromosome"/>
</dbReference>